<evidence type="ECO:0000256" key="2">
    <source>
        <dbReference type="ARBA" id="ARBA00022833"/>
    </source>
</evidence>
<accession>A0AA36CZV6</accession>
<dbReference type="GO" id="GO:0008270">
    <property type="term" value="F:zinc ion binding"/>
    <property type="evidence" value="ECO:0007669"/>
    <property type="project" value="UniProtKB-KW"/>
</dbReference>
<feature type="compositionally biased region" description="Basic and acidic residues" evidence="4">
    <location>
        <begin position="378"/>
        <end position="387"/>
    </location>
</feature>
<evidence type="ECO:0000256" key="3">
    <source>
        <dbReference type="PROSITE-ProRule" id="PRU00175"/>
    </source>
</evidence>
<feature type="domain" description="RING-type" evidence="5">
    <location>
        <begin position="14"/>
        <end position="53"/>
    </location>
</feature>
<dbReference type="EMBL" id="CATQJA010002647">
    <property type="protein sequence ID" value="CAJ0576927.1"/>
    <property type="molecule type" value="Genomic_DNA"/>
</dbReference>
<feature type="region of interest" description="Disordered" evidence="4">
    <location>
        <begin position="181"/>
        <end position="201"/>
    </location>
</feature>
<feature type="region of interest" description="Disordered" evidence="4">
    <location>
        <begin position="378"/>
        <end position="402"/>
    </location>
</feature>
<keyword evidence="2" id="KW-0862">Zinc</keyword>
<sequence length="596" mass="66308">MSAPAANDRDPFECPLCEISYAEWRQPLCISCGHTVCTLCTAEGRASTCPICSAPITSSFINFALIEAHRAYKNILEAKALQDFEMRSIREELVELKVAVEVDKKINLSDTEKCPRNGAQSGNGQAEEPMAQENQMRIEAPVPPMESPIFPEPRGVNTEGNTTQLRISPVNERRTPNYGLEVAYRTPGNSPGYERNNDTSDMENYRNSVAYRTPATESYAPVRPQTRQEVYGNQRHQDAYRNQCGANYGNGFVGRISPNEPLYGPIRNDGYRTEAPYGTAYINPSPRSYEANRNDGYRTKVSYGTGRAAQLNYEPIHNDAFREEVPYGRGPPPAYESIRNDGHRPEVPYGTGRAEGLGYGYATRRHDDYSTHAYYGHEHINPVERSRSTSGSGSSRSPEKRTTAVILAPEKKIVPTFEKVPLCHRKEAAKYKSAPANGLPKIESSAGFALNGFRNKVKGRTHERQFASPFAQPGMEKTDKLLLRGIPLGVTEAQLCRELFGCKALKSIRVRASREKQNCIAEFQLGEAAVKQVIAAWDKKRFPGTSHVLTADFLWEKTKDAVEREGVTNEIDVIVEDVNEEKTSTTTETDSGLDSA</sequence>
<dbReference type="AlphaFoldDB" id="A0AA36CZV6"/>
<evidence type="ECO:0000256" key="4">
    <source>
        <dbReference type="SAM" id="MobiDB-lite"/>
    </source>
</evidence>
<feature type="non-terminal residue" evidence="6">
    <location>
        <position position="1"/>
    </location>
</feature>
<evidence type="ECO:0000259" key="5">
    <source>
        <dbReference type="PROSITE" id="PS50089"/>
    </source>
</evidence>
<dbReference type="PROSITE" id="PS50089">
    <property type="entry name" value="ZF_RING_2"/>
    <property type="match status" value="1"/>
</dbReference>
<dbReference type="InterPro" id="IPR001841">
    <property type="entry name" value="Znf_RING"/>
</dbReference>
<gene>
    <name evidence="6" type="ORF">MSPICULIGERA_LOCUS15208</name>
</gene>
<comment type="caution">
    <text evidence="6">The sequence shown here is derived from an EMBL/GenBank/DDBJ whole genome shotgun (WGS) entry which is preliminary data.</text>
</comment>
<name>A0AA36CZV6_9BILA</name>
<dbReference type="SMART" id="SM00184">
    <property type="entry name" value="RING"/>
    <property type="match status" value="1"/>
</dbReference>
<dbReference type="InterPro" id="IPR013083">
    <property type="entry name" value="Znf_RING/FYVE/PHD"/>
</dbReference>
<proteinExistence type="predicted"/>
<keyword evidence="7" id="KW-1185">Reference proteome</keyword>
<evidence type="ECO:0000313" key="6">
    <source>
        <dbReference type="EMBL" id="CAJ0576927.1"/>
    </source>
</evidence>
<keyword evidence="1 3" id="KW-0479">Metal-binding</keyword>
<dbReference type="Gene3D" id="3.30.40.10">
    <property type="entry name" value="Zinc/RING finger domain, C3HC4 (zinc finger)"/>
    <property type="match status" value="1"/>
</dbReference>
<dbReference type="SUPFAM" id="SSF57850">
    <property type="entry name" value="RING/U-box"/>
    <property type="match status" value="1"/>
</dbReference>
<keyword evidence="1 3" id="KW-0863">Zinc-finger</keyword>
<evidence type="ECO:0000256" key="1">
    <source>
        <dbReference type="ARBA" id="ARBA00022771"/>
    </source>
</evidence>
<feature type="region of interest" description="Disordered" evidence="4">
    <location>
        <begin position="111"/>
        <end position="131"/>
    </location>
</feature>
<dbReference type="Proteomes" id="UP001177023">
    <property type="component" value="Unassembled WGS sequence"/>
</dbReference>
<reference evidence="6" key="1">
    <citation type="submission" date="2023-06" db="EMBL/GenBank/DDBJ databases">
        <authorList>
            <person name="Delattre M."/>
        </authorList>
    </citation>
    <scope>NUCLEOTIDE SEQUENCE</scope>
    <source>
        <strain evidence="6">AF72</strain>
    </source>
</reference>
<organism evidence="6 7">
    <name type="scientific">Mesorhabditis spiculigera</name>
    <dbReference type="NCBI Taxonomy" id="96644"/>
    <lineage>
        <taxon>Eukaryota</taxon>
        <taxon>Metazoa</taxon>
        <taxon>Ecdysozoa</taxon>
        <taxon>Nematoda</taxon>
        <taxon>Chromadorea</taxon>
        <taxon>Rhabditida</taxon>
        <taxon>Rhabditina</taxon>
        <taxon>Rhabditomorpha</taxon>
        <taxon>Rhabditoidea</taxon>
        <taxon>Rhabditidae</taxon>
        <taxon>Mesorhabditinae</taxon>
        <taxon>Mesorhabditis</taxon>
    </lineage>
</organism>
<protein>
    <recommendedName>
        <fullName evidence="5">RING-type domain-containing protein</fullName>
    </recommendedName>
</protein>
<evidence type="ECO:0000313" key="7">
    <source>
        <dbReference type="Proteomes" id="UP001177023"/>
    </source>
</evidence>